<name>A0A9D4F0T2_DREPO</name>
<accession>A0A9D4F0T2</accession>
<dbReference type="EMBL" id="JAIWYP010000008">
    <property type="protein sequence ID" value="KAH3787901.1"/>
    <property type="molecule type" value="Genomic_DNA"/>
</dbReference>
<reference evidence="1" key="1">
    <citation type="journal article" date="2019" name="bioRxiv">
        <title>The Genome of the Zebra Mussel, Dreissena polymorpha: A Resource for Invasive Species Research.</title>
        <authorList>
            <person name="McCartney M.A."/>
            <person name="Auch B."/>
            <person name="Kono T."/>
            <person name="Mallez S."/>
            <person name="Zhang Y."/>
            <person name="Obille A."/>
            <person name="Becker A."/>
            <person name="Abrahante J.E."/>
            <person name="Garbe J."/>
            <person name="Badalamenti J.P."/>
            <person name="Herman A."/>
            <person name="Mangelson H."/>
            <person name="Liachko I."/>
            <person name="Sullivan S."/>
            <person name="Sone E.D."/>
            <person name="Koren S."/>
            <person name="Silverstein K.A.T."/>
            <person name="Beckman K.B."/>
            <person name="Gohl D.M."/>
        </authorList>
    </citation>
    <scope>NUCLEOTIDE SEQUENCE</scope>
    <source>
        <strain evidence="1">Duluth1</strain>
        <tissue evidence="1">Whole animal</tissue>
    </source>
</reference>
<evidence type="ECO:0000313" key="2">
    <source>
        <dbReference type="Proteomes" id="UP000828390"/>
    </source>
</evidence>
<sequence length="55" mass="6378">MSERVVGLEKKYGRLMLVTTEYVLAQSEESYILLQNEIKRFPTIIGNTCQVSQNR</sequence>
<keyword evidence="2" id="KW-1185">Reference proteome</keyword>
<comment type="caution">
    <text evidence="1">The sequence shown here is derived from an EMBL/GenBank/DDBJ whole genome shotgun (WGS) entry which is preliminary data.</text>
</comment>
<evidence type="ECO:0000313" key="1">
    <source>
        <dbReference type="EMBL" id="KAH3787901.1"/>
    </source>
</evidence>
<dbReference type="Proteomes" id="UP000828390">
    <property type="component" value="Unassembled WGS sequence"/>
</dbReference>
<proteinExistence type="predicted"/>
<dbReference type="AlphaFoldDB" id="A0A9D4F0T2"/>
<gene>
    <name evidence="1" type="ORF">DPMN_166032</name>
</gene>
<protein>
    <submittedName>
        <fullName evidence="1">Uncharacterized protein</fullName>
    </submittedName>
</protein>
<organism evidence="1 2">
    <name type="scientific">Dreissena polymorpha</name>
    <name type="common">Zebra mussel</name>
    <name type="synonym">Mytilus polymorpha</name>
    <dbReference type="NCBI Taxonomy" id="45954"/>
    <lineage>
        <taxon>Eukaryota</taxon>
        <taxon>Metazoa</taxon>
        <taxon>Spiralia</taxon>
        <taxon>Lophotrochozoa</taxon>
        <taxon>Mollusca</taxon>
        <taxon>Bivalvia</taxon>
        <taxon>Autobranchia</taxon>
        <taxon>Heteroconchia</taxon>
        <taxon>Euheterodonta</taxon>
        <taxon>Imparidentia</taxon>
        <taxon>Neoheterodontei</taxon>
        <taxon>Myida</taxon>
        <taxon>Dreissenoidea</taxon>
        <taxon>Dreissenidae</taxon>
        <taxon>Dreissena</taxon>
    </lineage>
</organism>
<reference evidence="1" key="2">
    <citation type="submission" date="2020-11" db="EMBL/GenBank/DDBJ databases">
        <authorList>
            <person name="McCartney M.A."/>
            <person name="Auch B."/>
            <person name="Kono T."/>
            <person name="Mallez S."/>
            <person name="Becker A."/>
            <person name="Gohl D.M."/>
            <person name="Silverstein K.A.T."/>
            <person name="Koren S."/>
            <person name="Bechman K.B."/>
            <person name="Herman A."/>
            <person name="Abrahante J.E."/>
            <person name="Garbe J."/>
        </authorList>
    </citation>
    <scope>NUCLEOTIDE SEQUENCE</scope>
    <source>
        <strain evidence="1">Duluth1</strain>
        <tissue evidence="1">Whole animal</tissue>
    </source>
</reference>